<dbReference type="AlphaFoldDB" id="A0A1M5VT47"/>
<evidence type="ECO:0000259" key="1">
    <source>
        <dbReference type="Pfam" id="PF01408"/>
    </source>
</evidence>
<dbReference type="Pfam" id="PF22725">
    <property type="entry name" value="GFO_IDH_MocA_C3"/>
    <property type="match status" value="1"/>
</dbReference>
<name>A0A1M5VT47_9BACT</name>
<dbReference type="InterPro" id="IPR055170">
    <property type="entry name" value="GFO_IDH_MocA-like_dom"/>
</dbReference>
<feature type="domain" description="Gfo/Idh/MocA-like oxidoreductase N-terminal" evidence="1">
    <location>
        <begin position="7"/>
        <end position="126"/>
    </location>
</feature>
<dbReference type="Gene3D" id="3.40.50.720">
    <property type="entry name" value="NAD(P)-binding Rossmann-like Domain"/>
    <property type="match status" value="1"/>
</dbReference>
<dbReference type="STRING" id="947013.SAMN04488109_5388"/>
<reference evidence="3 4" key="1">
    <citation type="submission" date="2016-11" db="EMBL/GenBank/DDBJ databases">
        <authorList>
            <person name="Jaros S."/>
            <person name="Januszkiewicz K."/>
            <person name="Wedrychowicz H."/>
        </authorList>
    </citation>
    <scope>NUCLEOTIDE SEQUENCE [LARGE SCALE GENOMIC DNA]</scope>
    <source>
        <strain evidence="3 4">DSM 24574</strain>
    </source>
</reference>
<dbReference type="Pfam" id="PF01408">
    <property type="entry name" value="GFO_IDH_MocA"/>
    <property type="match status" value="1"/>
</dbReference>
<dbReference type="InterPro" id="IPR000683">
    <property type="entry name" value="Gfo/Idh/MocA-like_OxRdtase_N"/>
</dbReference>
<dbReference type="OrthoDB" id="9795543at2"/>
<dbReference type="GO" id="GO:0000166">
    <property type="term" value="F:nucleotide binding"/>
    <property type="evidence" value="ECO:0007669"/>
    <property type="project" value="InterPro"/>
</dbReference>
<sequence>MANNQIAWGIIGCGDVCEIKSGPAFNKVDRSTLVAVMRRDVAKAEDFARRHHVPRFYGDAGELINDKAVNAIYVATPPSTHEYYTEEALKAGKPVYVEKPVTVNAATCERMIALAKKYNNKVSVAHYRRELPLFKTVKSLLEKGTIGNIRLVRISVLQQPNHKYTNAEHAWRLDPDLAGGGLFHDLSPHQLDILCWLFGEPKFSTGRSLNQSRSYNAPDITSVELGFEKNILMQGVWAFNVAENSREDVCEIIGDQGKLRFSFFMNSDLQVITAAGTQVMPMEFPVNIQLPMIEAVTKYFRGDGPNPCSLEDALVSMRIMDKTLQTS</sequence>
<dbReference type="SUPFAM" id="SSF51735">
    <property type="entry name" value="NAD(P)-binding Rossmann-fold domains"/>
    <property type="match status" value="1"/>
</dbReference>
<keyword evidence="4" id="KW-1185">Reference proteome</keyword>
<dbReference type="Gene3D" id="3.30.360.10">
    <property type="entry name" value="Dihydrodipicolinate Reductase, domain 2"/>
    <property type="match status" value="1"/>
</dbReference>
<dbReference type="PANTHER" id="PTHR43249:SF1">
    <property type="entry name" value="D-GLUCOSIDE 3-DEHYDROGENASE"/>
    <property type="match status" value="1"/>
</dbReference>
<protein>
    <submittedName>
        <fullName evidence="3">Predicted dehydrogenase</fullName>
    </submittedName>
</protein>
<dbReference type="EMBL" id="FQWQ01000004">
    <property type="protein sequence ID" value="SHH78426.1"/>
    <property type="molecule type" value="Genomic_DNA"/>
</dbReference>
<evidence type="ECO:0000259" key="2">
    <source>
        <dbReference type="Pfam" id="PF22725"/>
    </source>
</evidence>
<evidence type="ECO:0000313" key="4">
    <source>
        <dbReference type="Proteomes" id="UP000184212"/>
    </source>
</evidence>
<dbReference type="SUPFAM" id="SSF55347">
    <property type="entry name" value="Glyceraldehyde-3-phosphate dehydrogenase-like, C-terminal domain"/>
    <property type="match status" value="1"/>
</dbReference>
<evidence type="ECO:0000313" key="3">
    <source>
        <dbReference type="EMBL" id="SHH78426.1"/>
    </source>
</evidence>
<accession>A0A1M5VT47</accession>
<dbReference type="RefSeq" id="WP_073140804.1">
    <property type="nucleotide sequence ID" value="NZ_FQWQ01000004.1"/>
</dbReference>
<proteinExistence type="predicted"/>
<dbReference type="InterPro" id="IPR052515">
    <property type="entry name" value="Gfo/Idh/MocA_Oxidoreductase"/>
</dbReference>
<dbReference type="InterPro" id="IPR036291">
    <property type="entry name" value="NAD(P)-bd_dom_sf"/>
</dbReference>
<feature type="domain" description="GFO/IDH/MocA-like oxidoreductase" evidence="2">
    <location>
        <begin position="134"/>
        <end position="260"/>
    </location>
</feature>
<dbReference type="Proteomes" id="UP000184212">
    <property type="component" value="Unassembled WGS sequence"/>
</dbReference>
<gene>
    <name evidence="3" type="ORF">SAMN04488109_5388</name>
</gene>
<dbReference type="PANTHER" id="PTHR43249">
    <property type="entry name" value="UDP-N-ACETYL-2-AMINO-2-DEOXY-D-GLUCURONATE OXIDASE"/>
    <property type="match status" value="1"/>
</dbReference>
<organism evidence="3 4">
    <name type="scientific">Chryseolinea serpens</name>
    <dbReference type="NCBI Taxonomy" id="947013"/>
    <lineage>
        <taxon>Bacteria</taxon>
        <taxon>Pseudomonadati</taxon>
        <taxon>Bacteroidota</taxon>
        <taxon>Cytophagia</taxon>
        <taxon>Cytophagales</taxon>
        <taxon>Fulvivirgaceae</taxon>
        <taxon>Chryseolinea</taxon>
    </lineage>
</organism>